<proteinExistence type="predicted"/>
<dbReference type="InterPro" id="IPR001810">
    <property type="entry name" value="F-box_dom"/>
</dbReference>
<dbReference type="Gene3D" id="1.20.1280.50">
    <property type="match status" value="1"/>
</dbReference>
<reference evidence="3 4" key="1">
    <citation type="submission" date="2016-03" db="EMBL/GenBank/DDBJ databases">
        <authorList>
            <person name="Ploux O."/>
        </authorList>
    </citation>
    <scope>NUCLEOTIDE SEQUENCE [LARGE SCALE GENOMIC DNA]</scope>
    <source>
        <strain evidence="3 4">UAMH 11012</strain>
    </source>
</reference>
<feature type="compositionally biased region" description="Polar residues" evidence="1">
    <location>
        <begin position="379"/>
        <end position="389"/>
    </location>
</feature>
<evidence type="ECO:0000256" key="1">
    <source>
        <dbReference type="SAM" id="MobiDB-lite"/>
    </source>
</evidence>
<dbReference type="Pfam" id="PF12937">
    <property type="entry name" value="F-box-like"/>
    <property type="match status" value="1"/>
</dbReference>
<gene>
    <name evidence="3" type="ORF">PAC_02488</name>
</gene>
<dbReference type="Proteomes" id="UP000184330">
    <property type="component" value="Unassembled WGS sequence"/>
</dbReference>
<evidence type="ECO:0000259" key="2">
    <source>
        <dbReference type="Pfam" id="PF12937"/>
    </source>
</evidence>
<feature type="region of interest" description="Disordered" evidence="1">
    <location>
        <begin position="363"/>
        <end position="392"/>
    </location>
</feature>
<protein>
    <recommendedName>
        <fullName evidence="2">F-box domain-containing protein</fullName>
    </recommendedName>
</protein>
<name>A0A1L7WIL4_9HELO</name>
<feature type="domain" description="F-box" evidence="2">
    <location>
        <begin position="720"/>
        <end position="768"/>
    </location>
</feature>
<organism evidence="3 4">
    <name type="scientific">Phialocephala subalpina</name>
    <dbReference type="NCBI Taxonomy" id="576137"/>
    <lineage>
        <taxon>Eukaryota</taxon>
        <taxon>Fungi</taxon>
        <taxon>Dikarya</taxon>
        <taxon>Ascomycota</taxon>
        <taxon>Pezizomycotina</taxon>
        <taxon>Leotiomycetes</taxon>
        <taxon>Helotiales</taxon>
        <taxon>Mollisiaceae</taxon>
        <taxon>Phialocephala</taxon>
        <taxon>Phialocephala fortinii species complex</taxon>
    </lineage>
</organism>
<evidence type="ECO:0000313" key="4">
    <source>
        <dbReference type="Proteomes" id="UP000184330"/>
    </source>
</evidence>
<sequence>MANYRTRSQKGFEFPRANLASFEGDALNRLPGRSLTSLLASSQLERMKVLIPTCSLEARLKRDRPTAVRAMLAPLIDAMTNEAQKSWDWSEVETLSLCPYDLSSKDDLIMNLKTARFTSLRTLTYLRLEKREGNIEQDLKRLQPMFMNTKIESLSLNLQYPLGLLTPEISKSASCLRYLRLNRILARDLLRLGPSCTQLVTFTISDACYDNEDSENSFGEALDSFPYLKYLRMSLFPGDENGDAKSLDKVKQHVTDLLRRISAQNNRLNDILVIGHSGKLKDCDKVIGRQYRPHRFLPRHEIPSNSNPRIAELEGKLDGLATLLQSVAKSSDPSAALSKVLDEEGVAGHGQPQQQGMAAELLTPTSSSDSTPHEYLAENTPNSKATSCSHPPPRSIASTGSIAFQTLGFYLPLGVGWHSCFYHWLWPAFTIDTLDFGPSMDWISNPVWYWMRGSSHRSSPQSYIAIQTLIPAPQIPIAMEIMITCQHLGGAVFLMAAQTIFSSSLRKQLQANGVGANTDLIIAAGARSIRNLGLSAKDLSGVLKAYSQSVDSVMYLGVGIGVANFVFARGLGWWDIRVEKEKMEVEETHLPTYLNTHFVRIQGKLPLTAGESIVPCHVSSTTPAVVACHSRARPQLPTAQQGCSNTTIATMESHISSSRPDVTAMRGYSSQRTDYANAFKDTCTRLETLDMQATSSPERFAHNVEKERDIFVDSLSCLTDRLPDEVLLLVFEQFLVDIILKVPADLRRISFICRRWNRVVTPVLYRSMKVDQPLLDIIGKESIGASILRLIQTHSHELYMVVYTKYPFYPLDWTFVAEIITGCKNIRKVRYNFWQSLFRSYSGSVGGQPSMFTRASAPESIFPVPLLEAIKGHPSIDISIRSFSIGISNVLPTSNLTYFHGYITDKSRGNLFISQLPLTRIGTLKLWSPSYCLEARMPKGGRLWNWSQLRLLKLEIMNNFDKDDALLLKLQQTHFTTLGRLSYWDLTTAGQLVDHTSLLRSIIKDTKIRSMEIIIGDQSNDLAFEIAKMGPKIRHLKLNHLLAPDLRIVADACPKLKYLQLFKVDFPNEGDEFEFFESYGSFKRLDELYLRGSKKHVESVTKDYVSMQLGRWMEGISKRMSRRYHKLRISRYFADVDLGGLVGEIAIGKEVTRDGTKFDEWQREFVKQGIFADSVLRGYTRPEKQEQAPCRPGRLEAETISPLRNLKQTIIPPYTTLLTSITMEASTSLDASSAHANLGNSTTRKINSAELTIDEAVAHEFKNHMKSQDVIPSMIERSKALQLVMLRRLHDRHRKGSWSRVPSGYSLALSLWRTRLVSSRWDAIVTPVLYRNIRTSEALLTAVNRAV</sequence>
<keyword evidence="4" id="KW-1185">Reference proteome</keyword>
<dbReference type="SUPFAM" id="SSF52047">
    <property type="entry name" value="RNI-like"/>
    <property type="match status" value="1"/>
</dbReference>
<dbReference type="EMBL" id="FJOG01000003">
    <property type="protein sequence ID" value="CZR52611.1"/>
    <property type="molecule type" value="Genomic_DNA"/>
</dbReference>
<accession>A0A1L7WIL4</accession>
<evidence type="ECO:0000313" key="3">
    <source>
        <dbReference type="EMBL" id="CZR52611.1"/>
    </source>
</evidence>